<protein>
    <submittedName>
        <fullName evidence="1">Spo0E family sporulation regulatory protein-aspartic acid phosphatase</fullName>
    </submittedName>
</protein>
<evidence type="ECO:0000313" key="2">
    <source>
        <dbReference type="Proteomes" id="UP001597340"/>
    </source>
</evidence>
<reference evidence="2" key="1">
    <citation type="journal article" date="2019" name="Int. J. Syst. Evol. Microbiol.">
        <title>The Global Catalogue of Microorganisms (GCM) 10K type strain sequencing project: providing services to taxonomists for standard genome sequencing and annotation.</title>
        <authorList>
            <consortium name="The Broad Institute Genomics Platform"/>
            <consortium name="The Broad Institute Genome Sequencing Center for Infectious Disease"/>
            <person name="Wu L."/>
            <person name="Ma J."/>
        </authorList>
    </citation>
    <scope>NUCLEOTIDE SEQUENCE [LARGE SCALE GENOMIC DNA]</scope>
    <source>
        <strain evidence="2">CCM 9147</strain>
    </source>
</reference>
<dbReference type="SUPFAM" id="SSF140500">
    <property type="entry name" value="BAS1536-like"/>
    <property type="match status" value="1"/>
</dbReference>
<name>A0ABW4DMI5_9BACL</name>
<dbReference type="Pfam" id="PF09388">
    <property type="entry name" value="SpoOE-like"/>
    <property type="match status" value="1"/>
</dbReference>
<proteinExistence type="predicted"/>
<keyword evidence="2" id="KW-1185">Reference proteome</keyword>
<dbReference type="RefSeq" id="WP_267497653.1">
    <property type="nucleotide sequence ID" value="NZ_JAFFQR010000010.1"/>
</dbReference>
<accession>A0ABW4DMI5</accession>
<organism evidence="1 2">
    <name type="scientific">Paenibacillus farraposensis</name>
    <dbReference type="NCBI Taxonomy" id="2807095"/>
    <lineage>
        <taxon>Bacteria</taxon>
        <taxon>Bacillati</taxon>
        <taxon>Bacillota</taxon>
        <taxon>Bacilli</taxon>
        <taxon>Bacillales</taxon>
        <taxon>Paenibacillaceae</taxon>
        <taxon>Paenibacillus</taxon>
    </lineage>
</organism>
<gene>
    <name evidence="1" type="ORF">ACFQ5D_23640</name>
</gene>
<evidence type="ECO:0000313" key="1">
    <source>
        <dbReference type="EMBL" id="MFD1464246.1"/>
    </source>
</evidence>
<dbReference type="Proteomes" id="UP001597340">
    <property type="component" value="Unassembled WGS sequence"/>
</dbReference>
<dbReference type="InterPro" id="IPR037208">
    <property type="entry name" value="Spo0E-like_sf"/>
</dbReference>
<comment type="caution">
    <text evidence="1">The sequence shown here is derived from an EMBL/GenBank/DDBJ whole genome shotgun (WGS) entry which is preliminary data.</text>
</comment>
<dbReference type="EMBL" id="JBHTNZ010000102">
    <property type="protein sequence ID" value="MFD1464246.1"/>
    <property type="molecule type" value="Genomic_DNA"/>
</dbReference>
<dbReference type="InterPro" id="IPR018540">
    <property type="entry name" value="Spo0E-like"/>
</dbReference>
<dbReference type="Gene3D" id="4.10.280.10">
    <property type="entry name" value="Helix-loop-helix DNA-binding domain"/>
    <property type="match status" value="1"/>
</dbReference>
<dbReference type="InterPro" id="IPR036638">
    <property type="entry name" value="HLH_DNA-bd_sf"/>
</dbReference>
<sequence length="50" mass="5867">MDIVSLEVAIDLKRKEMYASAEGRELYSPDVVRVSQELDVLLNLYNRFNY</sequence>